<feature type="compositionally biased region" description="Polar residues" evidence="2">
    <location>
        <begin position="10"/>
        <end position="25"/>
    </location>
</feature>
<dbReference type="InterPro" id="IPR023393">
    <property type="entry name" value="START-like_dom_sf"/>
</dbReference>
<dbReference type="PANTHER" id="PTHR33824:SF7">
    <property type="entry name" value="POLYKETIDE CYCLASE_DEHYDRASE AND LIPID TRANSPORT SUPERFAMILY PROTEIN"/>
    <property type="match status" value="1"/>
</dbReference>
<organism evidence="5 6">
    <name type="scientific">Rufibacter latericius</name>
    <dbReference type="NCBI Taxonomy" id="2487040"/>
    <lineage>
        <taxon>Bacteria</taxon>
        <taxon>Pseudomonadati</taxon>
        <taxon>Bacteroidota</taxon>
        <taxon>Cytophagia</taxon>
        <taxon>Cytophagales</taxon>
        <taxon>Hymenobacteraceae</taxon>
        <taxon>Rufibacter</taxon>
    </lineage>
</organism>
<evidence type="ECO:0000259" key="3">
    <source>
        <dbReference type="Pfam" id="PF03364"/>
    </source>
</evidence>
<accession>A0A3M9MY29</accession>
<feature type="region of interest" description="Disordered" evidence="2">
    <location>
        <begin position="1"/>
        <end position="25"/>
    </location>
</feature>
<sequence>MANAFKTFGPPNSKQSARQGQTKSFTNVGTSGRVLSVLGGAALAYYGWGRKQSPLGKSLATVGGYLVLRGTTGFCPFNEVLHVDTAHPETQGFEVTSSVTILKPREEVYQFWRQLENLPRFMQYLEDVRRTGPRRSHWVAKVPKNIIYKEKLTTIEWEAEITHEEENSLIAWRSLPGSEVENSGEVRFTDAPANRGTVVQATISYRPPAGAAGQLAARLLNPAFKELVKQDVRRFKRLLEAGEIPTIIGQPSGRKEENY</sequence>
<gene>
    <name evidence="5" type="ORF">EFB08_03985</name>
</gene>
<evidence type="ECO:0000256" key="1">
    <source>
        <dbReference type="ARBA" id="ARBA00008918"/>
    </source>
</evidence>
<dbReference type="CDD" id="cd07817">
    <property type="entry name" value="SRPBCC_8"/>
    <property type="match status" value="1"/>
</dbReference>
<feature type="domain" description="Coenzyme Q-binding protein COQ10 START" evidence="3">
    <location>
        <begin position="104"/>
        <end position="229"/>
    </location>
</feature>
<evidence type="ECO:0000256" key="2">
    <source>
        <dbReference type="SAM" id="MobiDB-lite"/>
    </source>
</evidence>
<dbReference type="InterPro" id="IPR047137">
    <property type="entry name" value="ORF3"/>
</dbReference>
<evidence type="ECO:0000259" key="4">
    <source>
        <dbReference type="Pfam" id="PF11127"/>
    </source>
</evidence>
<keyword evidence="6" id="KW-1185">Reference proteome</keyword>
<dbReference type="SUPFAM" id="SSF55961">
    <property type="entry name" value="Bet v1-like"/>
    <property type="match status" value="1"/>
</dbReference>
<protein>
    <submittedName>
        <fullName evidence="5">DUF2892 domain-containing protein</fullName>
    </submittedName>
</protein>
<dbReference type="Proteomes" id="UP000272117">
    <property type="component" value="Unassembled WGS sequence"/>
</dbReference>
<reference evidence="5 6" key="1">
    <citation type="submission" date="2018-11" db="EMBL/GenBank/DDBJ databases">
        <title>Rufibacter latericius sp. nov., isolated from water in Baiyang Lake.</title>
        <authorList>
            <person name="Yang Y."/>
        </authorList>
    </citation>
    <scope>NUCLEOTIDE SEQUENCE [LARGE SCALE GENOMIC DNA]</scope>
    <source>
        <strain evidence="5 6">R-22-1c-1</strain>
    </source>
</reference>
<dbReference type="Gene3D" id="3.30.530.20">
    <property type="match status" value="1"/>
</dbReference>
<feature type="domain" description="Inner membrane protein YgaP-like transmembrane" evidence="4">
    <location>
        <begin position="26"/>
        <end position="87"/>
    </location>
</feature>
<dbReference type="OrthoDB" id="9797595at2"/>
<dbReference type="PANTHER" id="PTHR33824">
    <property type="entry name" value="POLYKETIDE CYCLASE/DEHYDRASE AND LIPID TRANSPORT SUPERFAMILY PROTEIN"/>
    <property type="match status" value="1"/>
</dbReference>
<evidence type="ECO:0000313" key="6">
    <source>
        <dbReference type="Proteomes" id="UP000272117"/>
    </source>
</evidence>
<dbReference type="InterPro" id="IPR021309">
    <property type="entry name" value="YgaP-like_TM"/>
</dbReference>
<dbReference type="Pfam" id="PF11127">
    <property type="entry name" value="YgaP-like_TM"/>
    <property type="match status" value="1"/>
</dbReference>
<dbReference type="EMBL" id="RJJD01000002">
    <property type="protein sequence ID" value="RNI30436.1"/>
    <property type="molecule type" value="Genomic_DNA"/>
</dbReference>
<proteinExistence type="inferred from homology"/>
<name>A0A3M9MY29_9BACT</name>
<evidence type="ECO:0000313" key="5">
    <source>
        <dbReference type="EMBL" id="RNI30436.1"/>
    </source>
</evidence>
<dbReference type="Pfam" id="PF03364">
    <property type="entry name" value="Polyketide_cyc"/>
    <property type="match status" value="1"/>
</dbReference>
<dbReference type="RefSeq" id="WP_123125654.1">
    <property type="nucleotide sequence ID" value="NZ_RJJD01000002.1"/>
</dbReference>
<dbReference type="AlphaFoldDB" id="A0A3M9MY29"/>
<comment type="caution">
    <text evidence="5">The sequence shown here is derived from an EMBL/GenBank/DDBJ whole genome shotgun (WGS) entry which is preliminary data.</text>
</comment>
<comment type="similarity">
    <text evidence="1">Belongs to the ribosome association toxin RatA family.</text>
</comment>
<dbReference type="InterPro" id="IPR005031">
    <property type="entry name" value="COQ10_START"/>
</dbReference>